<dbReference type="Gene3D" id="3.30.9.10">
    <property type="entry name" value="D-Amino Acid Oxidase, subunit A, domain 2"/>
    <property type="match status" value="1"/>
</dbReference>
<dbReference type="GO" id="GO:0050031">
    <property type="term" value="F:L-pipecolate oxidase activity"/>
    <property type="evidence" value="ECO:0007669"/>
    <property type="project" value="TreeGrafter"/>
</dbReference>
<feature type="domain" description="FAD dependent oxidoreductase" evidence="6">
    <location>
        <begin position="4"/>
        <end position="367"/>
    </location>
</feature>
<dbReference type="GO" id="GO:0004657">
    <property type="term" value="F:proline dehydrogenase activity"/>
    <property type="evidence" value="ECO:0007669"/>
    <property type="project" value="TreeGrafter"/>
</dbReference>
<dbReference type="Proteomes" id="UP001163850">
    <property type="component" value="Unassembled WGS sequence"/>
</dbReference>
<dbReference type="InterPro" id="IPR006076">
    <property type="entry name" value="FAD-dep_OxRdtase"/>
</dbReference>
<dbReference type="GO" id="GO:0008115">
    <property type="term" value="F:sarcosine oxidase activity"/>
    <property type="evidence" value="ECO:0007669"/>
    <property type="project" value="TreeGrafter"/>
</dbReference>
<evidence type="ECO:0000256" key="1">
    <source>
        <dbReference type="ARBA" id="ARBA00001974"/>
    </source>
</evidence>
<evidence type="ECO:0000256" key="5">
    <source>
        <dbReference type="ARBA" id="ARBA00023002"/>
    </source>
</evidence>
<dbReference type="InterPro" id="IPR045170">
    <property type="entry name" value="MTOX"/>
</dbReference>
<evidence type="ECO:0000256" key="2">
    <source>
        <dbReference type="ARBA" id="ARBA00010989"/>
    </source>
</evidence>
<dbReference type="PANTHER" id="PTHR10961">
    <property type="entry name" value="PEROXISOMAL SARCOSINE OXIDASE"/>
    <property type="match status" value="1"/>
</dbReference>
<dbReference type="Gene3D" id="3.50.50.60">
    <property type="entry name" value="FAD/NAD(P)-binding domain"/>
    <property type="match status" value="1"/>
</dbReference>
<sequence>MNSKIVILGAGCFGTSTAYHLLQRGFQDVTIIERSDEFPAKDASSNDINRIVRTSYPDPFYAKLAKEAIHSWKEDVDIWGDSYHESGVLVLGASDYAHNAFLNDVQQGLRIEQFEQSSTIRASFPPISLSNDTRGYLNHDGGWVDAGKATLLLTKKVMSLGGKLILGKRATKLIRKEGTTQAVGCDDGTIVESSLVVVATGPWTPSIFPELGYNDNSVATGQGVAMIQLSEEEAMIYRDVPVILNFSTGFYCFPPTKDNIVKMAIHAPGFTHTVGNISTPRTVISHPDDGLFIPKTYAQRLRDEFAAVFPELAKKPFSNTRLCWYNDSPDSDWIIGRHPTDPSIMFATGGSGHAFKFLPVIGRIVADAIQGTLDPVLEQKFAFNRKITHVDDSRNGSGMFRKELDVNELCGPENQ</sequence>
<dbReference type="GO" id="GO:0050660">
    <property type="term" value="F:flavin adenine dinucleotide binding"/>
    <property type="evidence" value="ECO:0007669"/>
    <property type="project" value="InterPro"/>
</dbReference>
<gene>
    <name evidence="7" type="ORF">F5890DRAFT_1505274</name>
</gene>
<keyword evidence="3" id="KW-0285">Flavoprotein</keyword>
<evidence type="ECO:0000259" key="6">
    <source>
        <dbReference type="Pfam" id="PF01266"/>
    </source>
</evidence>
<keyword evidence="5" id="KW-0560">Oxidoreductase</keyword>
<dbReference type="AlphaFoldDB" id="A0AA38Q2A0"/>
<evidence type="ECO:0000313" key="8">
    <source>
        <dbReference type="Proteomes" id="UP001163850"/>
    </source>
</evidence>
<reference evidence="7" key="1">
    <citation type="submission" date="2022-08" db="EMBL/GenBank/DDBJ databases">
        <authorList>
            <consortium name="DOE Joint Genome Institute"/>
            <person name="Min B."/>
            <person name="Riley R."/>
            <person name="Sierra-Patev S."/>
            <person name="Naranjo-Ortiz M."/>
            <person name="Looney B."/>
            <person name="Konkel Z."/>
            <person name="Slot J.C."/>
            <person name="Sakamoto Y."/>
            <person name="Steenwyk J.L."/>
            <person name="Rokas A."/>
            <person name="Carro J."/>
            <person name="Camarero S."/>
            <person name="Ferreira P."/>
            <person name="Molpeceres G."/>
            <person name="Ruiz-Duenas F.J."/>
            <person name="Serrano A."/>
            <person name="Henrissat B."/>
            <person name="Drula E."/>
            <person name="Hughes K.W."/>
            <person name="Mata J.L."/>
            <person name="Ishikawa N.K."/>
            <person name="Vargas-Isla R."/>
            <person name="Ushijima S."/>
            <person name="Smith C.A."/>
            <person name="Ahrendt S."/>
            <person name="Andreopoulos W."/>
            <person name="He G."/>
            <person name="Labutti K."/>
            <person name="Lipzen A."/>
            <person name="Ng V."/>
            <person name="Sandor L."/>
            <person name="Barry K."/>
            <person name="Martinez A.T."/>
            <person name="Xiao Y."/>
            <person name="Gibbons J.G."/>
            <person name="Terashima K."/>
            <person name="Hibbett D.S."/>
            <person name="Grigoriev I.V."/>
        </authorList>
    </citation>
    <scope>NUCLEOTIDE SEQUENCE</scope>
    <source>
        <strain evidence="7">TFB7829</strain>
    </source>
</reference>
<evidence type="ECO:0000256" key="4">
    <source>
        <dbReference type="ARBA" id="ARBA00022827"/>
    </source>
</evidence>
<comment type="caution">
    <text evidence="7">The sequence shown here is derived from an EMBL/GenBank/DDBJ whole genome shotgun (WGS) entry which is preliminary data.</text>
</comment>
<comment type="cofactor">
    <cofactor evidence="1">
        <name>FAD</name>
        <dbReference type="ChEBI" id="CHEBI:57692"/>
    </cofactor>
</comment>
<name>A0AA38Q2A0_9AGAR</name>
<dbReference type="Pfam" id="PF01266">
    <property type="entry name" value="DAO"/>
    <property type="match status" value="1"/>
</dbReference>
<organism evidence="7 8">
    <name type="scientific">Lentinula detonsa</name>
    <dbReference type="NCBI Taxonomy" id="2804962"/>
    <lineage>
        <taxon>Eukaryota</taxon>
        <taxon>Fungi</taxon>
        <taxon>Dikarya</taxon>
        <taxon>Basidiomycota</taxon>
        <taxon>Agaricomycotina</taxon>
        <taxon>Agaricomycetes</taxon>
        <taxon>Agaricomycetidae</taxon>
        <taxon>Agaricales</taxon>
        <taxon>Marasmiineae</taxon>
        <taxon>Omphalotaceae</taxon>
        <taxon>Lentinula</taxon>
    </lineage>
</organism>
<evidence type="ECO:0000313" key="7">
    <source>
        <dbReference type="EMBL" id="KAJ3986234.1"/>
    </source>
</evidence>
<dbReference type="PANTHER" id="PTHR10961:SF46">
    <property type="entry name" value="PEROXISOMAL SARCOSINE OXIDASE"/>
    <property type="match status" value="1"/>
</dbReference>
<protein>
    <submittedName>
        <fullName evidence="7">FAD dependent oxidoreductase</fullName>
    </submittedName>
</protein>
<evidence type="ECO:0000256" key="3">
    <source>
        <dbReference type="ARBA" id="ARBA00022630"/>
    </source>
</evidence>
<dbReference type="SUPFAM" id="SSF51905">
    <property type="entry name" value="FAD/NAD(P)-binding domain"/>
    <property type="match status" value="1"/>
</dbReference>
<dbReference type="SUPFAM" id="SSF54373">
    <property type="entry name" value="FAD-linked reductases, C-terminal domain"/>
    <property type="match status" value="1"/>
</dbReference>
<proteinExistence type="inferred from homology"/>
<comment type="similarity">
    <text evidence="2">Belongs to the MSOX/MTOX family.</text>
</comment>
<dbReference type="EMBL" id="MU801945">
    <property type="protein sequence ID" value="KAJ3986234.1"/>
    <property type="molecule type" value="Genomic_DNA"/>
</dbReference>
<dbReference type="InterPro" id="IPR036188">
    <property type="entry name" value="FAD/NAD-bd_sf"/>
</dbReference>
<keyword evidence="4" id="KW-0274">FAD</keyword>
<accession>A0AA38Q2A0</accession>